<comment type="caution">
    <text evidence="8">The sequence shown here is derived from an EMBL/GenBank/DDBJ whole genome shotgun (WGS) entry which is preliminary data.</text>
</comment>
<dbReference type="CDD" id="cd00067">
    <property type="entry name" value="GAL4"/>
    <property type="match status" value="1"/>
</dbReference>
<dbReference type="GO" id="GO:0000981">
    <property type="term" value="F:DNA-binding transcription factor activity, RNA polymerase II-specific"/>
    <property type="evidence" value="ECO:0007669"/>
    <property type="project" value="InterPro"/>
</dbReference>
<organism evidence="8 9">
    <name type="scientific">Exophiala aquamarina CBS 119918</name>
    <dbReference type="NCBI Taxonomy" id="1182545"/>
    <lineage>
        <taxon>Eukaryota</taxon>
        <taxon>Fungi</taxon>
        <taxon>Dikarya</taxon>
        <taxon>Ascomycota</taxon>
        <taxon>Pezizomycotina</taxon>
        <taxon>Eurotiomycetes</taxon>
        <taxon>Chaetothyriomycetidae</taxon>
        <taxon>Chaetothyriales</taxon>
        <taxon>Herpotrichiellaceae</taxon>
        <taxon>Exophiala</taxon>
    </lineage>
</organism>
<comment type="subcellular location">
    <subcellularLocation>
        <location evidence="1">Nucleus</location>
    </subcellularLocation>
</comment>
<dbReference type="CDD" id="cd12148">
    <property type="entry name" value="fungal_TF_MHR"/>
    <property type="match status" value="1"/>
</dbReference>
<dbReference type="InterPro" id="IPR036864">
    <property type="entry name" value="Zn2-C6_fun-type_DNA-bd_sf"/>
</dbReference>
<dbReference type="AlphaFoldDB" id="A0A072PFX7"/>
<keyword evidence="9" id="KW-1185">Reference proteome</keyword>
<dbReference type="GO" id="GO:0003677">
    <property type="term" value="F:DNA binding"/>
    <property type="evidence" value="ECO:0007669"/>
    <property type="project" value="UniProtKB-KW"/>
</dbReference>
<dbReference type="HOGENOM" id="CLU_013987_1_1_1"/>
<evidence type="ECO:0000256" key="5">
    <source>
        <dbReference type="ARBA" id="ARBA00023242"/>
    </source>
</evidence>
<evidence type="ECO:0000313" key="9">
    <source>
        <dbReference type="Proteomes" id="UP000027920"/>
    </source>
</evidence>
<evidence type="ECO:0000256" key="3">
    <source>
        <dbReference type="ARBA" id="ARBA00023125"/>
    </source>
</evidence>
<protein>
    <recommendedName>
        <fullName evidence="7">Zn(2)-C6 fungal-type domain-containing protein</fullName>
    </recommendedName>
</protein>
<dbReference type="VEuPathDB" id="FungiDB:A1O9_06104"/>
<dbReference type="SMART" id="SM00066">
    <property type="entry name" value="GAL4"/>
    <property type="match status" value="1"/>
</dbReference>
<name>A0A072PFX7_9EURO</name>
<reference evidence="8 9" key="1">
    <citation type="submission" date="2013-03" db="EMBL/GenBank/DDBJ databases">
        <title>The Genome Sequence of Exophiala aquamarina CBS 119918.</title>
        <authorList>
            <consortium name="The Broad Institute Genomics Platform"/>
            <person name="Cuomo C."/>
            <person name="de Hoog S."/>
            <person name="Gorbushina A."/>
            <person name="Walker B."/>
            <person name="Young S.K."/>
            <person name="Zeng Q."/>
            <person name="Gargeya S."/>
            <person name="Fitzgerald M."/>
            <person name="Haas B."/>
            <person name="Abouelleil A."/>
            <person name="Allen A.W."/>
            <person name="Alvarado L."/>
            <person name="Arachchi H.M."/>
            <person name="Berlin A.M."/>
            <person name="Chapman S.B."/>
            <person name="Gainer-Dewar J."/>
            <person name="Goldberg J."/>
            <person name="Griggs A."/>
            <person name="Gujja S."/>
            <person name="Hansen M."/>
            <person name="Howarth C."/>
            <person name="Imamovic A."/>
            <person name="Ireland A."/>
            <person name="Larimer J."/>
            <person name="McCowan C."/>
            <person name="Murphy C."/>
            <person name="Pearson M."/>
            <person name="Poon T.W."/>
            <person name="Priest M."/>
            <person name="Roberts A."/>
            <person name="Saif S."/>
            <person name="Shea T."/>
            <person name="Sisk P."/>
            <person name="Sykes S."/>
            <person name="Wortman J."/>
            <person name="Nusbaum C."/>
            <person name="Birren B."/>
        </authorList>
    </citation>
    <scope>NUCLEOTIDE SEQUENCE [LARGE SCALE GENOMIC DNA]</scope>
    <source>
        <strain evidence="8 9">CBS 119918</strain>
    </source>
</reference>
<evidence type="ECO:0000256" key="2">
    <source>
        <dbReference type="ARBA" id="ARBA00023015"/>
    </source>
</evidence>
<keyword evidence="3" id="KW-0238">DNA-binding</keyword>
<dbReference type="OrthoDB" id="410267at2759"/>
<dbReference type="PANTHER" id="PTHR31001">
    <property type="entry name" value="UNCHARACTERIZED TRANSCRIPTIONAL REGULATORY PROTEIN"/>
    <property type="match status" value="1"/>
</dbReference>
<sequence length="681" mass="77422">MPPRPRETCTACSLRRQKCDRQLPCGRCIKRGERNRCTRQWPGDKYDPSVHRVSPRSQPNKKRKNSPHAHHVSPSFVTDATNSGLLEEKDVASAEREPEANGPEIGLTGYEWANEDPRLQYSFRPFERKALRRPLAAQTRQHATSPSQWVSTIGVGFGSAADAQETFLQMLLPSVDSIWKLVDYHELYLLWYHGCYHGPTLRWELYSVLSSQEQVSSLMIRGLDLQWLALLFAVITGSLTCATSRQLEQLGFSKSEAVKLSMQWYKATIICLNQAEYTTNHTIYSLHAIATLTMSAHPLGRSSELSILMGSALKIAQSLGLDQLRQNPALEQILPTTSEEQRHTLLRLEVGRRLWSQLCIQDWMSLPFAGNHCINPLHFTTTKPSSRNHLTMDPIPATFPTYVSYGNYLFEIAKLMATHHEAMLRATTPFTKYEQVLDFDSRMRTLATQDMPRYFHVVEPIDPAWPKWVPWARRSLTICFAHKIIMIHRQFIRPSFANPAYSTTRVTCIAAAKTILNEAKQMDEKSGPIIWVDKAFCVVAGIVLCLDLFHRQSQLDPEYQSYHDLVVECISLLQKFETSVVAVRGAGLLAALISEIDRQHLNLSWPPQNIKMSHIFQSLAVDTRADNGLQNIDPQLNPAAWGVDARDNNMPVMPELFPPQAGFCNRFLLKELLDFETDPRT</sequence>
<dbReference type="PROSITE" id="PS50048">
    <property type="entry name" value="ZN2_CY6_FUNGAL_2"/>
    <property type="match status" value="1"/>
</dbReference>
<gene>
    <name evidence="8" type="ORF">A1O9_06104</name>
</gene>
<dbReference type="SUPFAM" id="SSF57701">
    <property type="entry name" value="Zn2/Cys6 DNA-binding domain"/>
    <property type="match status" value="1"/>
</dbReference>
<keyword evidence="2" id="KW-0805">Transcription regulation</keyword>
<evidence type="ECO:0000256" key="1">
    <source>
        <dbReference type="ARBA" id="ARBA00004123"/>
    </source>
</evidence>
<feature type="compositionally biased region" description="Basic and acidic residues" evidence="6">
    <location>
        <begin position="38"/>
        <end position="50"/>
    </location>
</feature>
<feature type="region of interest" description="Disordered" evidence="6">
    <location>
        <begin position="90"/>
        <end position="109"/>
    </location>
</feature>
<dbReference type="PROSITE" id="PS00463">
    <property type="entry name" value="ZN2_CY6_FUNGAL_1"/>
    <property type="match status" value="1"/>
</dbReference>
<evidence type="ECO:0000313" key="8">
    <source>
        <dbReference type="EMBL" id="KEF58178.1"/>
    </source>
</evidence>
<dbReference type="GO" id="GO:0008270">
    <property type="term" value="F:zinc ion binding"/>
    <property type="evidence" value="ECO:0007669"/>
    <property type="project" value="InterPro"/>
</dbReference>
<dbReference type="InterPro" id="IPR001138">
    <property type="entry name" value="Zn2Cys6_DnaBD"/>
</dbReference>
<dbReference type="InterPro" id="IPR050613">
    <property type="entry name" value="Sec_Metabolite_Reg"/>
</dbReference>
<dbReference type="GeneID" id="25281021"/>
<proteinExistence type="predicted"/>
<dbReference type="Proteomes" id="UP000027920">
    <property type="component" value="Unassembled WGS sequence"/>
</dbReference>
<keyword evidence="5" id="KW-0539">Nucleus</keyword>
<dbReference type="RefSeq" id="XP_013260768.1">
    <property type="nucleotide sequence ID" value="XM_013405314.1"/>
</dbReference>
<dbReference type="Pfam" id="PF00172">
    <property type="entry name" value="Zn_clus"/>
    <property type="match status" value="1"/>
</dbReference>
<feature type="region of interest" description="Disordered" evidence="6">
    <location>
        <begin position="38"/>
        <end position="83"/>
    </location>
</feature>
<dbReference type="EMBL" id="AMGV01000004">
    <property type="protein sequence ID" value="KEF58178.1"/>
    <property type="molecule type" value="Genomic_DNA"/>
</dbReference>
<feature type="domain" description="Zn(2)-C6 fungal-type" evidence="7">
    <location>
        <begin position="8"/>
        <end position="39"/>
    </location>
</feature>
<dbReference type="STRING" id="1182545.A0A072PFX7"/>
<evidence type="ECO:0000256" key="6">
    <source>
        <dbReference type="SAM" id="MobiDB-lite"/>
    </source>
</evidence>
<evidence type="ECO:0000259" key="7">
    <source>
        <dbReference type="PROSITE" id="PS50048"/>
    </source>
</evidence>
<dbReference type="GO" id="GO:0005634">
    <property type="term" value="C:nucleus"/>
    <property type="evidence" value="ECO:0007669"/>
    <property type="project" value="UniProtKB-SubCell"/>
</dbReference>
<evidence type="ECO:0000256" key="4">
    <source>
        <dbReference type="ARBA" id="ARBA00023163"/>
    </source>
</evidence>
<keyword evidence="4" id="KW-0804">Transcription</keyword>
<feature type="compositionally biased region" description="Basic residues" evidence="6">
    <location>
        <begin position="59"/>
        <end position="71"/>
    </location>
</feature>
<accession>A0A072PFX7</accession>
<feature type="compositionally biased region" description="Basic and acidic residues" evidence="6">
    <location>
        <begin position="90"/>
        <end position="99"/>
    </location>
</feature>
<dbReference type="PANTHER" id="PTHR31001:SF76">
    <property type="entry name" value="ZN(2)-C6 FUNGAL-TYPE DOMAIN-CONTAINING PROTEIN"/>
    <property type="match status" value="1"/>
</dbReference>